<dbReference type="InterPro" id="IPR051681">
    <property type="entry name" value="Ser/Thr_Kinases-Pseudokinases"/>
</dbReference>
<keyword evidence="4" id="KW-0067">ATP-binding</keyword>
<dbReference type="SMART" id="SM00220">
    <property type="entry name" value="S_TKc"/>
    <property type="match status" value="1"/>
</dbReference>
<reference evidence="6 7" key="1">
    <citation type="journal article" date="2018" name="G3 (Bethesda)">
        <title>Phylogenetic and Phylogenomic Definition of Rhizopus Species.</title>
        <authorList>
            <person name="Gryganskyi A.P."/>
            <person name="Golan J."/>
            <person name="Dolatabadi S."/>
            <person name="Mondo S."/>
            <person name="Robb S."/>
            <person name="Idnurm A."/>
            <person name="Muszewska A."/>
            <person name="Steczkiewicz K."/>
            <person name="Masonjones S."/>
            <person name="Liao H.L."/>
            <person name="Gajdeczka M.T."/>
            <person name="Anike F."/>
            <person name="Vuek A."/>
            <person name="Anishchenko I.M."/>
            <person name="Voigt K."/>
            <person name="de Hoog G.S."/>
            <person name="Smith M.E."/>
            <person name="Heitman J."/>
            <person name="Vilgalys R."/>
            <person name="Stajich J.E."/>
        </authorList>
    </citation>
    <scope>NUCLEOTIDE SEQUENCE [LARGE SCALE GENOMIC DNA]</scope>
    <source>
        <strain evidence="6 7">LSU 92-RS-03</strain>
    </source>
</reference>
<gene>
    <name evidence="6" type="ORF">CU098_011870</name>
</gene>
<keyword evidence="2" id="KW-0547">Nucleotide-binding</keyword>
<protein>
    <recommendedName>
        <fullName evidence="5">Protein kinase domain-containing protein</fullName>
    </recommendedName>
</protein>
<dbReference type="PANTHER" id="PTHR44329:SF288">
    <property type="entry name" value="MITOGEN-ACTIVATED PROTEIN KINASE KINASE KINASE 20"/>
    <property type="match status" value="1"/>
</dbReference>
<comment type="caution">
    <text evidence="6">The sequence shown here is derived from an EMBL/GenBank/DDBJ whole genome shotgun (WGS) entry which is preliminary data.</text>
</comment>
<accession>A0A367KL07</accession>
<dbReference type="Gene3D" id="1.10.510.10">
    <property type="entry name" value="Transferase(Phosphotransferase) domain 1"/>
    <property type="match status" value="1"/>
</dbReference>
<dbReference type="GO" id="GO:0004674">
    <property type="term" value="F:protein serine/threonine kinase activity"/>
    <property type="evidence" value="ECO:0007669"/>
    <property type="project" value="TreeGrafter"/>
</dbReference>
<dbReference type="OrthoDB" id="2213591at2759"/>
<dbReference type="InterPro" id="IPR000719">
    <property type="entry name" value="Prot_kinase_dom"/>
</dbReference>
<evidence type="ECO:0000313" key="7">
    <source>
        <dbReference type="Proteomes" id="UP000253551"/>
    </source>
</evidence>
<sequence length="445" mass="51370">MFDIFSVTKDKDEKIKQQVNAYIERNPNEFLNPVRDNAAQDIASCSSLETCWSSLLTLNKSRFMNGWKPSCHQYDSLYDQLFDHYFHHYSNEIQQFVEKHSHLTWFVPKWFEHCQPLPSGRMGQVYLTTYHYKKLMVRELNMCMITHEIDQIYNLPNELLGITATRRKGQHHHSLAFVYLAAQTSLEHLIPQVDQWSFQKIFRTALAIASVVRDAKLVHPNLQPHNLLLFQKWSLVDNWSMATTMSPYYGRYPYIAPEGTLTSSSNVYSLGVILWQLASGIVFPQFNLVSPEIYRMLPVTEIDPAYTQLVRACLSKSSENRPSLDQVCDTLLHILLSEMSRPCHDKQLHAYSVKQRQLAAAKYLAGCQGSSLDIQELLAGASMSKRMMFQVTVSFERYKKPTTTTAIIPKQEKQNRTHPTYHDTHACHYVYSNDLSDLIQMGSVA</sequence>
<dbReference type="AlphaFoldDB" id="A0A367KL07"/>
<evidence type="ECO:0000259" key="5">
    <source>
        <dbReference type="PROSITE" id="PS50011"/>
    </source>
</evidence>
<dbReference type="PROSITE" id="PS50011">
    <property type="entry name" value="PROTEIN_KINASE_DOM"/>
    <property type="match status" value="1"/>
</dbReference>
<keyword evidence="1" id="KW-0808">Transferase</keyword>
<feature type="domain" description="Protein kinase" evidence="5">
    <location>
        <begin position="111"/>
        <end position="336"/>
    </location>
</feature>
<organism evidence="6 7">
    <name type="scientific">Rhizopus stolonifer</name>
    <name type="common">Rhizopus nigricans</name>
    <dbReference type="NCBI Taxonomy" id="4846"/>
    <lineage>
        <taxon>Eukaryota</taxon>
        <taxon>Fungi</taxon>
        <taxon>Fungi incertae sedis</taxon>
        <taxon>Mucoromycota</taxon>
        <taxon>Mucoromycotina</taxon>
        <taxon>Mucoromycetes</taxon>
        <taxon>Mucorales</taxon>
        <taxon>Mucorineae</taxon>
        <taxon>Rhizopodaceae</taxon>
        <taxon>Rhizopus</taxon>
    </lineage>
</organism>
<evidence type="ECO:0000256" key="2">
    <source>
        <dbReference type="ARBA" id="ARBA00022741"/>
    </source>
</evidence>
<dbReference type="PANTHER" id="PTHR44329">
    <property type="entry name" value="SERINE/THREONINE-PROTEIN KINASE TNNI3K-RELATED"/>
    <property type="match status" value="1"/>
</dbReference>
<dbReference type="STRING" id="4846.A0A367KL07"/>
<dbReference type="SUPFAM" id="SSF56112">
    <property type="entry name" value="Protein kinase-like (PK-like)"/>
    <property type="match status" value="1"/>
</dbReference>
<evidence type="ECO:0000256" key="4">
    <source>
        <dbReference type="ARBA" id="ARBA00022840"/>
    </source>
</evidence>
<evidence type="ECO:0000313" key="6">
    <source>
        <dbReference type="EMBL" id="RCI02857.1"/>
    </source>
</evidence>
<dbReference type="GO" id="GO:0005524">
    <property type="term" value="F:ATP binding"/>
    <property type="evidence" value="ECO:0007669"/>
    <property type="project" value="UniProtKB-KW"/>
</dbReference>
<evidence type="ECO:0000256" key="3">
    <source>
        <dbReference type="ARBA" id="ARBA00022777"/>
    </source>
</evidence>
<dbReference type="InterPro" id="IPR011009">
    <property type="entry name" value="Kinase-like_dom_sf"/>
</dbReference>
<keyword evidence="3" id="KW-0418">Kinase</keyword>
<dbReference type="Proteomes" id="UP000253551">
    <property type="component" value="Unassembled WGS sequence"/>
</dbReference>
<evidence type="ECO:0000256" key="1">
    <source>
        <dbReference type="ARBA" id="ARBA00022679"/>
    </source>
</evidence>
<dbReference type="EMBL" id="PJQM01001235">
    <property type="protein sequence ID" value="RCI02857.1"/>
    <property type="molecule type" value="Genomic_DNA"/>
</dbReference>
<proteinExistence type="predicted"/>
<keyword evidence="7" id="KW-1185">Reference proteome</keyword>
<name>A0A367KL07_RHIST</name>